<keyword evidence="1" id="KW-1133">Transmembrane helix</keyword>
<sequence length="118" mass="13517">MSFEGSLLLPILFLKFPVMFSINNRLRITKADNRRECRKKIDKSRSICILRCAEAALGGQLLKMERRVCWYGAFEGMLVLWYVGMYGMLVCMVSMVCWDVWVSGVMFGETILLGFAVS</sequence>
<keyword evidence="1" id="KW-0472">Membrane</keyword>
<evidence type="ECO:0000256" key="1">
    <source>
        <dbReference type="SAM" id="Phobius"/>
    </source>
</evidence>
<organism evidence="2 3">
    <name type="scientific">Caerostris extrusa</name>
    <name type="common">Bark spider</name>
    <name type="synonym">Caerostris bankana</name>
    <dbReference type="NCBI Taxonomy" id="172846"/>
    <lineage>
        <taxon>Eukaryota</taxon>
        <taxon>Metazoa</taxon>
        <taxon>Ecdysozoa</taxon>
        <taxon>Arthropoda</taxon>
        <taxon>Chelicerata</taxon>
        <taxon>Arachnida</taxon>
        <taxon>Araneae</taxon>
        <taxon>Araneomorphae</taxon>
        <taxon>Entelegynae</taxon>
        <taxon>Araneoidea</taxon>
        <taxon>Araneidae</taxon>
        <taxon>Caerostris</taxon>
    </lineage>
</organism>
<comment type="caution">
    <text evidence="2">The sequence shown here is derived from an EMBL/GenBank/DDBJ whole genome shotgun (WGS) entry which is preliminary data.</text>
</comment>
<evidence type="ECO:0008006" key="4">
    <source>
        <dbReference type="Google" id="ProtNLM"/>
    </source>
</evidence>
<name>A0AAV4XB92_CAEEX</name>
<feature type="transmembrane region" description="Helical" evidence="1">
    <location>
        <begin position="68"/>
        <end position="88"/>
    </location>
</feature>
<reference evidence="2 3" key="1">
    <citation type="submission" date="2021-06" db="EMBL/GenBank/DDBJ databases">
        <title>Caerostris extrusa draft genome.</title>
        <authorList>
            <person name="Kono N."/>
            <person name="Arakawa K."/>
        </authorList>
    </citation>
    <scope>NUCLEOTIDE SEQUENCE [LARGE SCALE GENOMIC DNA]</scope>
</reference>
<protein>
    <recommendedName>
        <fullName evidence="4">Transmembrane protein</fullName>
    </recommendedName>
</protein>
<feature type="transmembrane region" description="Helical" evidence="1">
    <location>
        <begin position="6"/>
        <end position="26"/>
    </location>
</feature>
<dbReference type="EMBL" id="BPLR01017536">
    <property type="protein sequence ID" value="GIY92437.1"/>
    <property type="molecule type" value="Genomic_DNA"/>
</dbReference>
<dbReference type="AlphaFoldDB" id="A0AAV4XB92"/>
<feature type="transmembrane region" description="Helical" evidence="1">
    <location>
        <begin position="100"/>
        <end position="117"/>
    </location>
</feature>
<accession>A0AAV4XB92</accession>
<gene>
    <name evidence="2" type="ORF">CEXT_221901</name>
</gene>
<proteinExistence type="predicted"/>
<evidence type="ECO:0000313" key="3">
    <source>
        <dbReference type="Proteomes" id="UP001054945"/>
    </source>
</evidence>
<keyword evidence="3" id="KW-1185">Reference proteome</keyword>
<dbReference type="Proteomes" id="UP001054945">
    <property type="component" value="Unassembled WGS sequence"/>
</dbReference>
<keyword evidence="1" id="KW-0812">Transmembrane</keyword>
<evidence type="ECO:0000313" key="2">
    <source>
        <dbReference type="EMBL" id="GIY92437.1"/>
    </source>
</evidence>